<dbReference type="OMA" id="WIPTIRS"/>
<evidence type="ECO:0000256" key="3">
    <source>
        <dbReference type="ARBA" id="ARBA00022729"/>
    </source>
</evidence>
<dbReference type="EMBL" id="KI394661">
    <property type="protein sequence ID" value="ERN02184.1"/>
    <property type="molecule type" value="Genomic_DNA"/>
</dbReference>
<dbReference type="Proteomes" id="UP000017836">
    <property type="component" value="Unassembled WGS sequence"/>
</dbReference>
<dbReference type="Pfam" id="PF05498">
    <property type="entry name" value="RALF"/>
    <property type="match status" value="1"/>
</dbReference>
<proteinExistence type="inferred from homology"/>
<keyword evidence="2" id="KW-0372">Hormone</keyword>
<feature type="signal peptide" evidence="5">
    <location>
        <begin position="1"/>
        <end position="25"/>
    </location>
</feature>
<protein>
    <recommendedName>
        <fullName evidence="8">Rapid alkalinization factor 1</fullName>
    </recommendedName>
</protein>
<keyword evidence="3 5" id="KW-0732">Signal</keyword>
<evidence type="ECO:0008006" key="8">
    <source>
        <dbReference type="Google" id="ProtNLM"/>
    </source>
</evidence>
<dbReference type="STRING" id="13333.W1P3J0"/>
<dbReference type="OrthoDB" id="1613518at2759"/>
<dbReference type="KEGG" id="atr:18430287"/>
<evidence type="ECO:0000313" key="6">
    <source>
        <dbReference type="EMBL" id="ERN02184.1"/>
    </source>
</evidence>
<organism evidence="6 7">
    <name type="scientific">Amborella trichopoda</name>
    <dbReference type="NCBI Taxonomy" id="13333"/>
    <lineage>
        <taxon>Eukaryota</taxon>
        <taxon>Viridiplantae</taxon>
        <taxon>Streptophyta</taxon>
        <taxon>Embryophyta</taxon>
        <taxon>Tracheophyta</taxon>
        <taxon>Spermatophyta</taxon>
        <taxon>Magnoliopsida</taxon>
        <taxon>Amborellales</taxon>
        <taxon>Amborellaceae</taxon>
        <taxon>Amborella</taxon>
    </lineage>
</organism>
<dbReference type="PANTHER" id="PTHR33136:SF13">
    <property type="entry name" value="OS10G0328900 PROTEIN"/>
    <property type="match status" value="1"/>
</dbReference>
<dbReference type="GO" id="GO:0030308">
    <property type="term" value="P:negative regulation of cell growth"/>
    <property type="evidence" value="ECO:0007669"/>
    <property type="project" value="EnsemblPlants"/>
</dbReference>
<dbReference type="PANTHER" id="PTHR33136">
    <property type="entry name" value="RAPID ALKALINIZATION FACTOR-LIKE"/>
    <property type="match status" value="1"/>
</dbReference>
<evidence type="ECO:0000256" key="4">
    <source>
        <dbReference type="ARBA" id="ARBA00023157"/>
    </source>
</evidence>
<evidence type="ECO:0000256" key="2">
    <source>
        <dbReference type="ARBA" id="ARBA00022702"/>
    </source>
</evidence>
<evidence type="ECO:0000256" key="5">
    <source>
        <dbReference type="SAM" id="SignalP"/>
    </source>
</evidence>
<sequence>MARLLYFSLLLILMLSLLFSGSAMAGIPISDHFLDWVPAKQSCEGSIGECLSGEEFAMDSEINRRILATDQYISYNALKKNIVPCSKKGQSYYNCRAGGQANPYSRGCSAITRCARDTS</sequence>
<keyword evidence="4" id="KW-1015">Disulfide bond</keyword>
<dbReference type="GO" id="GO:0048364">
    <property type="term" value="P:root development"/>
    <property type="evidence" value="ECO:0007669"/>
    <property type="project" value="EnsemblPlants"/>
</dbReference>
<dbReference type="AlphaFoldDB" id="W1P3J0"/>
<evidence type="ECO:0000256" key="1">
    <source>
        <dbReference type="ARBA" id="ARBA00009178"/>
    </source>
</evidence>
<gene>
    <name evidence="6" type="ORF">AMTR_s00045p00202280</name>
</gene>
<dbReference type="InterPro" id="IPR008801">
    <property type="entry name" value="RALF"/>
</dbReference>
<feature type="chain" id="PRO_5004807710" description="Rapid alkalinization factor 1" evidence="5">
    <location>
        <begin position="26"/>
        <end position="119"/>
    </location>
</feature>
<dbReference type="eggNOG" id="ENOG502S1TF">
    <property type="taxonomic scope" value="Eukaryota"/>
</dbReference>
<evidence type="ECO:0000313" key="7">
    <source>
        <dbReference type="Proteomes" id="UP000017836"/>
    </source>
</evidence>
<dbReference type="Gramene" id="ERN02184">
    <property type="protein sequence ID" value="ERN02184"/>
    <property type="gene ID" value="AMTR_s00045p00202280"/>
</dbReference>
<accession>W1P3J0</accession>
<dbReference type="GO" id="GO:0019722">
    <property type="term" value="P:calcium-mediated signaling"/>
    <property type="evidence" value="ECO:0000318"/>
    <property type="project" value="GO_Central"/>
</dbReference>
<name>W1P3J0_AMBTC</name>
<comment type="similarity">
    <text evidence="1">Belongs to the plant rapid alkalinization factor (RALF) family.</text>
</comment>
<dbReference type="HOGENOM" id="CLU_127895_1_2_1"/>
<keyword evidence="7" id="KW-1185">Reference proteome</keyword>
<reference evidence="7" key="1">
    <citation type="journal article" date="2013" name="Science">
        <title>The Amborella genome and the evolution of flowering plants.</title>
        <authorList>
            <consortium name="Amborella Genome Project"/>
        </authorList>
    </citation>
    <scope>NUCLEOTIDE SEQUENCE [LARGE SCALE GENOMIC DNA]</scope>
</reference>
<dbReference type="GO" id="GO:0005179">
    <property type="term" value="F:hormone activity"/>
    <property type="evidence" value="ECO:0007669"/>
    <property type="project" value="UniProtKB-KW"/>
</dbReference>